<accession>A0A5J4RPL6</accession>
<feature type="compositionally biased region" description="Polar residues" evidence="1">
    <location>
        <begin position="14"/>
        <end position="25"/>
    </location>
</feature>
<evidence type="ECO:0000313" key="3">
    <source>
        <dbReference type="Proteomes" id="UP000324800"/>
    </source>
</evidence>
<evidence type="ECO:0000313" key="2">
    <source>
        <dbReference type="EMBL" id="KAA6335080.1"/>
    </source>
</evidence>
<dbReference type="EMBL" id="SNRW01041854">
    <property type="protein sequence ID" value="KAA6335080.1"/>
    <property type="molecule type" value="Genomic_DNA"/>
</dbReference>
<sequence>MVEDVDPAPKQRPFGNQGTFQSHTTSSLRDALRNLNSVERRSDAHISFFICIKALRNCLNSIEPSGCNMCVSAPGRLMHEIHSSFSNSEAVSSPRLLWPS</sequence>
<comment type="caution">
    <text evidence="2">The sequence shown here is derived from an EMBL/GenBank/DDBJ whole genome shotgun (WGS) entry which is preliminary data.</text>
</comment>
<organism evidence="2 3">
    <name type="scientific">Streblomastix strix</name>
    <dbReference type="NCBI Taxonomy" id="222440"/>
    <lineage>
        <taxon>Eukaryota</taxon>
        <taxon>Metamonada</taxon>
        <taxon>Preaxostyla</taxon>
        <taxon>Oxymonadida</taxon>
        <taxon>Streblomastigidae</taxon>
        <taxon>Streblomastix</taxon>
    </lineage>
</organism>
<protein>
    <submittedName>
        <fullName evidence="2">Uncharacterized protein</fullName>
    </submittedName>
</protein>
<dbReference type="AlphaFoldDB" id="A0A5J4RPL6"/>
<dbReference type="Proteomes" id="UP000324800">
    <property type="component" value="Unassembled WGS sequence"/>
</dbReference>
<proteinExistence type="predicted"/>
<name>A0A5J4RPL6_9EUKA</name>
<feature type="region of interest" description="Disordered" evidence="1">
    <location>
        <begin position="1"/>
        <end position="25"/>
    </location>
</feature>
<gene>
    <name evidence="2" type="ORF">EZS28_053002</name>
</gene>
<reference evidence="2 3" key="1">
    <citation type="submission" date="2019-03" db="EMBL/GenBank/DDBJ databases">
        <title>Single cell metagenomics reveals metabolic interactions within the superorganism composed of flagellate Streblomastix strix and complex community of Bacteroidetes bacteria on its surface.</title>
        <authorList>
            <person name="Treitli S.C."/>
            <person name="Kolisko M."/>
            <person name="Husnik F."/>
            <person name="Keeling P."/>
            <person name="Hampl V."/>
        </authorList>
    </citation>
    <scope>NUCLEOTIDE SEQUENCE [LARGE SCALE GENOMIC DNA]</scope>
    <source>
        <strain evidence="2">ST1C</strain>
    </source>
</reference>
<evidence type="ECO:0000256" key="1">
    <source>
        <dbReference type="SAM" id="MobiDB-lite"/>
    </source>
</evidence>